<evidence type="ECO:0000313" key="3">
    <source>
        <dbReference type="EMBL" id="KAK7099284.1"/>
    </source>
</evidence>
<name>A0AAN9B5W8_9CAEN</name>
<keyword evidence="4" id="KW-1185">Reference proteome</keyword>
<dbReference type="AlphaFoldDB" id="A0AAN9B5W8"/>
<reference evidence="3 4" key="1">
    <citation type="submission" date="2024-02" db="EMBL/GenBank/DDBJ databases">
        <title>Chromosome-scale genome assembly of the rough periwinkle Littorina saxatilis.</title>
        <authorList>
            <person name="De Jode A."/>
            <person name="Faria R."/>
            <person name="Formenti G."/>
            <person name="Sims Y."/>
            <person name="Smith T.P."/>
            <person name="Tracey A."/>
            <person name="Wood J.M.D."/>
            <person name="Zagrodzka Z.B."/>
            <person name="Johannesson K."/>
            <person name="Butlin R.K."/>
            <person name="Leder E.H."/>
        </authorList>
    </citation>
    <scope>NUCLEOTIDE SEQUENCE [LARGE SCALE GENOMIC DNA]</scope>
    <source>
        <strain evidence="3">Snail1</strain>
        <tissue evidence="3">Muscle</tissue>
    </source>
</reference>
<dbReference type="Pfam" id="PF00085">
    <property type="entry name" value="Thioredoxin"/>
    <property type="match status" value="1"/>
</dbReference>
<proteinExistence type="predicted"/>
<evidence type="ECO:0000313" key="4">
    <source>
        <dbReference type="Proteomes" id="UP001374579"/>
    </source>
</evidence>
<dbReference type="Proteomes" id="UP001374579">
    <property type="component" value="Unassembled WGS sequence"/>
</dbReference>
<organism evidence="3 4">
    <name type="scientific">Littorina saxatilis</name>
    <dbReference type="NCBI Taxonomy" id="31220"/>
    <lineage>
        <taxon>Eukaryota</taxon>
        <taxon>Metazoa</taxon>
        <taxon>Spiralia</taxon>
        <taxon>Lophotrochozoa</taxon>
        <taxon>Mollusca</taxon>
        <taxon>Gastropoda</taxon>
        <taxon>Caenogastropoda</taxon>
        <taxon>Littorinimorpha</taxon>
        <taxon>Littorinoidea</taxon>
        <taxon>Littorinidae</taxon>
        <taxon>Littorina</taxon>
    </lineage>
</organism>
<protein>
    <recommendedName>
        <fullName evidence="1">Thioredoxin domain-containing protein 9</fullName>
    </recommendedName>
</protein>
<dbReference type="InterPro" id="IPR013766">
    <property type="entry name" value="Thioredoxin_domain"/>
</dbReference>
<evidence type="ECO:0000259" key="2">
    <source>
        <dbReference type="Pfam" id="PF00085"/>
    </source>
</evidence>
<sequence>MAASATAEQAQAIIDDQSLAEEQLWEELEKEDIPSYIRESRLEALKKKSYQFNSMKDKQHGEYTLLEEEKAFLDTTTSERLCIVHFFHPDFRRCAIVDSHLETLSRKYFETKFAKISVETAKFLVTKLKIQMLPAIFCFKKGIVVDKIVGFEEIGNTDDFRTEVLELRLAKSGTIEMAADEDPSRKTIFGMKRNAAQNDDSSDDDE</sequence>
<accession>A0AAN9B5W8</accession>
<dbReference type="Gene3D" id="3.40.30.10">
    <property type="entry name" value="Glutaredoxin"/>
    <property type="match status" value="1"/>
</dbReference>
<dbReference type="EMBL" id="JBAMIC010000012">
    <property type="protein sequence ID" value="KAK7099284.1"/>
    <property type="molecule type" value="Genomic_DNA"/>
</dbReference>
<comment type="caution">
    <text evidence="3">The sequence shown here is derived from an EMBL/GenBank/DDBJ whole genome shotgun (WGS) entry which is preliminary data.</text>
</comment>
<evidence type="ECO:0000256" key="1">
    <source>
        <dbReference type="ARBA" id="ARBA00026148"/>
    </source>
</evidence>
<gene>
    <name evidence="3" type="ORF">V1264_003444</name>
</gene>
<dbReference type="PANTHER" id="PTHR21148">
    <property type="entry name" value="THIOREDOXIN DOMAIN-CONTAINING PROTEIN 9"/>
    <property type="match status" value="1"/>
</dbReference>
<dbReference type="SUPFAM" id="SSF52833">
    <property type="entry name" value="Thioredoxin-like"/>
    <property type="match status" value="1"/>
</dbReference>
<dbReference type="InterPro" id="IPR036249">
    <property type="entry name" value="Thioredoxin-like_sf"/>
</dbReference>
<feature type="domain" description="Thioredoxin" evidence="2">
    <location>
        <begin position="70"/>
        <end position="153"/>
    </location>
</feature>
<dbReference type="CDD" id="cd02989">
    <property type="entry name" value="Phd_like_TxnDC9"/>
    <property type="match status" value="1"/>
</dbReference>